<protein>
    <recommendedName>
        <fullName evidence="3">Secreted protein</fullName>
    </recommendedName>
</protein>
<dbReference type="Proteomes" id="UP000030753">
    <property type="component" value="Unassembled WGS sequence"/>
</dbReference>
<proteinExistence type="predicted"/>
<dbReference type="HOGENOM" id="CLU_150815_1_0_1"/>
<evidence type="ECO:0000313" key="1">
    <source>
        <dbReference type="EMBL" id="EWY92294.1"/>
    </source>
</evidence>
<gene>
    <name evidence="1" type="ORF">FOYG_05872</name>
</gene>
<reference evidence="1 2" key="1">
    <citation type="submission" date="2011-06" db="EMBL/GenBank/DDBJ databases">
        <title>The Genome Sequence of Fusarium oxysporum FOSC 3-a.</title>
        <authorList>
            <consortium name="The Broad Institute Genome Sequencing Platform"/>
            <person name="Ma L.-J."/>
            <person name="Gale L.R."/>
            <person name="Schwartz D.C."/>
            <person name="Zhou S."/>
            <person name="Corby-Kistler H."/>
            <person name="Young S.K."/>
            <person name="Zeng Q."/>
            <person name="Gargeya S."/>
            <person name="Fitzgerald M."/>
            <person name="Haas B."/>
            <person name="Abouelleil A."/>
            <person name="Alvarado L."/>
            <person name="Arachchi H.M."/>
            <person name="Berlin A."/>
            <person name="Brown A."/>
            <person name="Chapman S.B."/>
            <person name="Chen Z."/>
            <person name="Dunbar C."/>
            <person name="Freedman E."/>
            <person name="Gearin G."/>
            <person name="Gellesch M."/>
            <person name="Goldberg J."/>
            <person name="Griggs A."/>
            <person name="Gujja S."/>
            <person name="Heiman D."/>
            <person name="Howarth C."/>
            <person name="Larson L."/>
            <person name="Lui A."/>
            <person name="MacDonald P.J.P."/>
            <person name="Mehta T."/>
            <person name="Montmayeur A."/>
            <person name="Murphy C."/>
            <person name="Neiman D."/>
            <person name="Pearson M."/>
            <person name="Priest M."/>
            <person name="Roberts A."/>
            <person name="Saif S."/>
            <person name="Shea T."/>
            <person name="Shenoy N."/>
            <person name="Sisk P."/>
            <person name="Stolte C."/>
            <person name="Sykes S."/>
            <person name="Wortman J."/>
            <person name="Nusbaum C."/>
            <person name="Birren B."/>
        </authorList>
    </citation>
    <scope>NUCLEOTIDE SEQUENCE [LARGE SCALE GENOMIC DNA]</scope>
    <source>
        <strain evidence="2">FOSC 3-a</strain>
    </source>
</reference>
<dbReference type="AlphaFoldDB" id="W9IHI5"/>
<accession>W9IHI5</accession>
<evidence type="ECO:0000313" key="2">
    <source>
        <dbReference type="Proteomes" id="UP000030753"/>
    </source>
</evidence>
<name>W9IHI5_FUSOX</name>
<dbReference type="EMBL" id="JH717842">
    <property type="protein sequence ID" value="EWY92294.1"/>
    <property type="molecule type" value="Genomic_DNA"/>
</dbReference>
<evidence type="ECO:0008006" key="3">
    <source>
        <dbReference type="Google" id="ProtNLM"/>
    </source>
</evidence>
<organism evidence="1 2">
    <name type="scientific">Fusarium oxysporum NRRL 32931</name>
    <dbReference type="NCBI Taxonomy" id="660029"/>
    <lineage>
        <taxon>Eukaryota</taxon>
        <taxon>Fungi</taxon>
        <taxon>Dikarya</taxon>
        <taxon>Ascomycota</taxon>
        <taxon>Pezizomycotina</taxon>
        <taxon>Sordariomycetes</taxon>
        <taxon>Hypocreomycetidae</taxon>
        <taxon>Hypocreales</taxon>
        <taxon>Nectriaceae</taxon>
        <taxon>Fusarium</taxon>
        <taxon>Fusarium oxysporum species complex</taxon>
    </lineage>
</organism>
<dbReference type="OrthoDB" id="4825549at2759"/>
<sequence>MPHSATQKRHSKTSVKMKSFILIILVIAFISLSINTVSARCFWTGAKWQDRAAARQHVVNACKGHSGYLGAFQGTFAAGEAAYTCVQHSPTQKLEFMVQNLNIYHAFDLADDECVLRLQNEINSCARGGSSMISDCVFRADPSNGIC</sequence>